<evidence type="ECO:0000313" key="2">
    <source>
        <dbReference type="Proteomes" id="UP000320762"/>
    </source>
</evidence>
<gene>
    <name evidence="1" type="ORF">BD626DRAFT_506470</name>
</gene>
<accession>A0A550C4T0</accession>
<dbReference type="EMBL" id="VDMD01000025">
    <property type="protein sequence ID" value="TRM59804.1"/>
    <property type="molecule type" value="Genomic_DNA"/>
</dbReference>
<proteinExistence type="predicted"/>
<dbReference type="AlphaFoldDB" id="A0A550C4T0"/>
<name>A0A550C4T0_9AGAR</name>
<evidence type="ECO:0000313" key="1">
    <source>
        <dbReference type="EMBL" id="TRM59804.1"/>
    </source>
</evidence>
<organism evidence="1 2">
    <name type="scientific">Schizophyllum amplum</name>
    <dbReference type="NCBI Taxonomy" id="97359"/>
    <lineage>
        <taxon>Eukaryota</taxon>
        <taxon>Fungi</taxon>
        <taxon>Dikarya</taxon>
        <taxon>Basidiomycota</taxon>
        <taxon>Agaricomycotina</taxon>
        <taxon>Agaricomycetes</taxon>
        <taxon>Agaricomycetidae</taxon>
        <taxon>Agaricales</taxon>
        <taxon>Schizophyllaceae</taxon>
        <taxon>Schizophyllum</taxon>
    </lineage>
</organism>
<keyword evidence="2" id="KW-1185">Reference proteome</keyword>
<sequence length="71" mass="7629">MRVPQYTAGFFDALSSPEMVTCIARRSTCHVGLSLCHRRPLGKCMVPSLTLREEGPSALRGASSSEDASVC</sequence>
<reference evidence="1 2" key="1">
    <citation type="journal article" date="2019" name="New Phytol.">
        <title>Comparative genomics reveals unique wood-decay strategies and fruiting body development in the Schizophyllaceae.</title>
        <authorList>
            <person name="Almasi E."/>
            <person name="Sahu N."/>
            <person name="Krizsan K."/>
            <person name="Balint B."/>
            <person name="Kovacs G.M."/>
            <person name="Kiss B."/>
            <person name="Cseklye J."/>
            <person name="Drula E."/>
            <person name="Henrissat B."/>
            <person name="Nagy I."/>
            <person name="Chovatia M."/>
            <person name="Adam C."/>
            <person name="LaButti K."/>
            <person name="Lipzen A."/>
            <person name="Riley R."/>
            <person name="Grigoriev I.V."/>
            <person name="Nagy L.G."/>
        </authorList>
    </citation>
    <scope>NUCLEOTIDE SEQUENCE [LARGE SCALE GENOMIC DNA]</scope>
    <source>
        <strain evidence="1 2">NL-1724</strain>
    </source>
</reference>
<dbReference type="Proteomes" id="UP000320762">
    <property type="component" value="Unassembled WGS sequence"/>
</dbReference>
<protein>
    <submittedName>
        <fullName evidence="1">Uncharacterized protein</fullName>
    </submittedName>
</protein>
<comment type="caution">
    <text evidence="1">The sequence shown here is derived from an EMBL/GenBank/DDBJ whole genome shotgun (WGS) entry which is preliminary data.</text>
</comment>